<gene>
    <name evidence="1" type="ORF">PC110_g15331</name>
</gene>
<dbReference type="InterPro" id="IPR035940">
    <property type="entry name" value="CAP_sf"/>
</dbReference>
<sequence length="106" mass="11359">MRAALLLANDMAKNNFVSTRGSDGSTPTMRYNSQNSRTTKSAEMVAAGQTTVDVVVATWIKSAGAYLYSDLSSSASTTRPICQLRGELIFILQLPAAAISEHSSRE</sequence>
<dbReference type="EMBL" id="MJFZ01000500">
    <property type="protein sequence ID" value="RAW28285.1"/>
    <property type="molecule type" value="Genomic_DNA"/>
</dbReference>
<dbReference type="STRING" id="29920.A0A329RUU2"/>
<dbReference type="PANTHER" id="PTHR31157">
    <property type="entry name" value="SCP DOMAIN-CONTAINING PROTEIN"/>
    <property type="match status" value="1"/>
</dbReference>
<evidence type="ECO:0000313" key="2">
    <source>
        <dbReference type="Proteomes" id="UP000251314"/>
    </source>
</evidence>
<name>A0A329RUU2_9STRA</name>
<proteinExistence type="predicted"/>
<dbReference type="Proteomes" id="UP000251314">
    <property type="component" value="Unassembled WGS sequence"/>
</dbReference>
<dbReference type="OrthoDB" id="568194at2759"/>
<organism evidence="1 2">
    <name type="scientific">Phytophthora cactorum</name>
    <dbReference type="NCBI Taxonomy" id="29920"/>
    <lineage>
        <taxon>Eukaryota</taxon>
        <taxon>Sar</taxon>
        <taxon>Stramenopiles</taxon>
        <taxon>Oomycota</taxon>
        <taxon>Peronosporomycetes</taxon>
        <taxon>Peronosporales</taxon>
        <taxon>Peronosporaceae</taxon>
        <taxon>Phytophthora</taxon>
    </lineage>
</organism>
<comment type="caution">
    <text evidence="1">The sequence shown here is derived from an EMBL/GenBank/DDBJ whole genome shotgun (WGS) entry which is preliminary data.</text>
</comment>
<protein>
    <submittedName>
        <fullName evidence="1">Uncharacterized protein</fullName>
    </submittedName>
</protein>
<dbReference type="PANTHER" id="PTHR31157:SF1">
    <property type="entry name" value="SCP DOMAIN-CONTAINING PROTEIN"/>
    <property type="match status" value="1"/>
</dbReference>
<dbReference type="VEuPathDB" id="FungiDB:PC110_g15331"/>
<keyword evidence="2" id="KW-1185">Reference proteome</keyword>
<evidence type="ECO:0000313" key="1">
    <source>
        <dbReference type="EMBL" id="RAW28285.1"/>
    </source>
</evidence>
<dbReference type="Gene3D" id="3.40.33.10">
    <property type="entry name" value="CAP"/>
    <property type="match status" value="1"/>
</dbReference>
<accession>A0A329RUU2</accession>
<dbReference type="AlphaFoldDB" id="A0A329RUU2"/>
<reference evidence="1 2" key="1">
    <citation type="submission" date="2018-01" db="EMBL/GenBank/DDBJ databases">
        <title>Draft genome of the strawberry crown rot pathogen Phytophthora cactorum.</title>
        <authorList>
            <person name="Armitage A.D."/>
            <person name="Lysoe E."/>
            <person name="Nellist C.F."/>
            <person name="Harrison R.J."/>
            <person name="Brurberg M.B."/>
        </authorList>
    </citation>
    <scope>NUCLEOTIDE SEQUENCE [LARGE SCALE GENOMIC DNA]</scope>
    <source>
        <strain evidence="1 2">10300</strain>
    </source>
</reference>